<evidence type="ECO:0000313" key="2">
    <source>
        <dbReference type="EMBL" id="MCM0621183.1"/>
    </source>
</evidence>
<keyword evidence="3" id="KW-1185">Reference proteome</keyword>
<dbReference type="InterPro" id="IPR051927">
    <property type="entry name" value="Zn_Chap_cDPG_Synth"/>
</dbReference>
<accession>A0A9X2D8D3</accession>
<feature type="domain" description="CobW C-terminal" evidence="1">
    <location>
        <begin position="211"/>
        <end position="301"/>
    </location>
</feature>
<protein>
    <submittedName>
        <fullName evidence="2">GTP-binding protein</fullName>
    </submittedName>
</protein>
<dbReference type="RefSeq" id="WP_250827661.1">
    <property type="nucleotide sequence ID" value="NZ_JAMOIL010000015.1"/>
</dbReference>
<dbReference type="SUPFAM" id="SSF90002">
    <property type="entry name" value="Hypothetical protein YjiA, C-terminal domain"/>
    <property type="match status" value="1"/>
</dbReference>
<proteinExistence type="predicted"/>
<dbReference type="AlphaFoldDB" id="A0A9X2D8D3"/>
<dbReference type="EMBL" id="JAMOIL010000015">
    <property type="protein sequence ID" value="MCM0621183.1"/>
    <property type="molecule type" value="Genomic_DNA"/>
</dbReference>
<dbReference type="Proteomes" id="UP001139485">
    <property type="component" value="Unassembled WGS sequence"/>
</dbReference>
<evidence type="ECO:0000259" key="1">
    <source>
        <dbReference type="SMART" id="SM00833"/>
    </source>
</evidence>
<sequence length="332" mass="36168">MRHTIDVERALLERVVSDATGELEREVVDLDHLCVTCALREDVLPTVLRLAGEGRWDSVLLQLPSSALADPLCDALARDAVLRRTLRVHAVLAATDGRTTADDLLGDDLLRERGWGTSPGDHRGVGEALAALVEAADVVLAPDAAPVGRRLLRTLAAPGAVVLGSAADLDVAAVVRAPHHDHRARFDWTRADRRVPLPVLPPQPDAVQERVWRLDLSSDRPFHPARLLADLGRLGSGRHRSRGCFWLPTRTDDVLAWDGAGGQLSIGTVRPWGPIRPFTRIVVTGVGERPAHLVDAFEHLLVTAEELELRGPAWETVEDGLEPWLGPLRRAA</sequence>
<name>A0A9X2D8D3_9ACTN</name>
<dbReference type="Pfam" id="PF07683">
    <property type="entry name" value="CobW_C"/>
    <property type="match status" value="1"/>
</dbReference>
<gene>
    <name evidence="2" type="ORF">M8330_12875</name>
</gene>
<dbReference type="PANTHER" id="PTHR43603">
    <property type="entry name" value="COBW DOMAIN-CONTAINING PROTEIN DDB_G0274527"/>
    <property type="match status" value="1"/>
</dbReference>
<dbReference type="InterPro" id="IPR011629">
    <property type="entry name" value="CobW-like_C"/>
</dbReference>
<organism evidence="2 3">
    <name type="scientific">Nocardioides bruguierae</name>
    <dbReference type="NCBI Taxonomy" id="2945102"/>
    <lineage>
        <taxon>Bacteria</taxon>
        <taxon>Bacillati</taxon>
        <taxon>Actinomycetota</taxon>
        <taxon>Actinomycetes</taxon>
        <taxon>Propionibacteriales</taxon>
        <taxon>Nocardioidaceae</taxon>
        <taxon>Nocardioides</taxon>
    </lineage>
</organism>
<comment type="caution">
    <text evidence="2">The sequence shown here is derived from an EMBL/GenBank/DDBJ whole genome shotgun (WGS) entry which is preliminary data.</text>
</comment>
<dbReference type="PANTHER" id="PTHR43603:SF1">
    <property type="entry name" value="ZINC-REGULATED GTPASE METALLOPROTEIN ACTIVATOR 1"/>
    <property type="match status" value="1"/>
</dbReference>
<dbReference type="Gene3D" id="3.40.50.300">
    <property type="entry name" value="P-loop containing nucleotide triphosphate hydrolases"/>
    <property type="match status" value="1"/>
</dbReference>
<dbReference type="InterPro" id="IPR027417">
    <property type="entry name" value="P-loop_NTPase"/>
</dbReference>
<reference evidence="2" key="1">
    <citation type="submission" date="2022-05" db="EMBL/GenBank/DDBJ databases">
        <authorList>
            <person name="Tuo L."/>
        </authorList>
    </citation>
    <scope>NUCLEOTIDE SEQUENCE</scope>
    <source>
        <strain evidence="2">BSK12Z-4</strain>
    </source>
</reference>
<dbReference type="SMART" id="SM00833">
    <property type="entry name" value="CobW_C"/>
    <property type="match status" value="1"/>
</dbReference>
<evidence type="ECO:0000313" key="3">
    <source>
        <dbReference type="Proteomes" id="UP001139485"/>
    </source>
</evidence>